<keyword evidence="3" id="KW-1185">Reference proteome</keyword>
<dbReference type="Proteomes" id="UP001597380">
    <property type="component" value="Unassembled WGS sequence"/>
</dbReference>
<evidence type="ECO:0000313" key="3">
    <source>
        <dbReference type="Proteomes" id="UP001597380"/>
    </source>
</evidence>
<proteinExistence type="predicted"/>
<feature type="transmembrane region" description="Helical" evidence="1">
    <location>
        <begin position="60"/>
        <end position="84"/>
    </location>
</feature>
<comment type="caution">
    <text evidence="2">The sequence shown here is derived from an EMBL/GenBank/DDBJ whole genome shotgun (WGS) entry which is preliminary data.</text>
</comment>
<evidence type="ECO:0000256" key="1">
    <source>
        <dbReference type="SAM" id="Phobius"/>
    </source>
</evidence>
<dbReference type="EMBL" id="JBHUHT010000011">
    <property type="protein sequence ID" value="MFD2095946.1"/>
    <property type="molecule type" value="Genomic_DNA"/>
</dbReference>
<sequence>MTPTGILVSLLTSVLGGIVVFYFIRYRDSQILRKIDAINSEEEFVEKLSKGSTKLLRSTFATILISMAMGFAAATIILTFLTYSTPLQLLKYGYGVGAWLTFVASGLCFLHTRAIIRSADMKSTRTQFQAQREKLEKKLS</sequence>
<dbReference type="RefSeq" id="WP_345340800.1">
    <property type="nucleotide sequence ID" value="NZ_BAABLI010000017.1"/>
</dbReference>
<keyword evidence="1" id="KW-0472">Membrane</keyword>
<keyword evidence="1" id="KW-1133">Transmembrane helix</keyword>
<organism evidence="2 3">
    <name type="scientific">Corallincola platygyrae</name>
    <dbReference type="NCBI Taxonomy" id="1193278"/>
    <lineage>
        <taxon>Bacteria</taxon>
        <taxon>Pseudomonadati</taxon>
        <taxon>Pseudomonadota</taxon>
        <taxon>Gammaproteobacteria</taxon>
        <taxon>Alteromonadales</taxon>
        <taxon>Psychromonadaceae</taxon>
        <taxon>Corallincola</taxon>
    </lineage>
</organism>
<feature type="transmembrane region" description="Helical" evidence="1">
    <location>
        <begin position="6"/>
        <end position="24"/>
    </location>
</feature>
<evidence type="ECO:0000313" key="2">
    <source>
        <dbReference type="EMBL" id="MFD2095946.1"/>
    </source>
</evidence>
<protein>
    <submittedName>
        <fullName evidence="2">Uncharacterized protein</fullName>
    </submittedName>
</protein>
<name>A0ABW4XK85_9GAMM</name>
<reference evidence="3" key="1">
    <citation type="journal article" date="2019" name="Int. J. Syst. Evol. Microbiol.">
        <title>The Global Catalogue of Microorganisms (GCM) 10K type strain sequencing project: providing services to taxonomists for standard genome sequencing and annotation.</title>
        <authorList>
            <consortium name="The Broad Institute Genomics Platform"/>
            <consortium name="The Broad Institute Genome Sequencing Center for Infectious Disease"/>
            <person name="Wu L."/>
            <person name="Ma J."/>
        </authorList>
    </citation>
    <scope>NUCLEOTIDE SEQUENCE [LARGE SCALE GENOMIC DNA]</scope>
    <source>
        <strain evidence="3">CGMCC 1.10992</strain>
    </source>
</reference>
<feature type="transmembrane region" description="Helical" evidence="1">
    <location>
        <begin position="96"/>
        <end position="116"/>
    </location>
</feature>
<keyword evidence="1" id="KW-0812">Transmembrane</keyword>
<gene>
    <name evidence="2" type="ORF">ACFSJ3_08125</name>
</gene>
<accession>A0ABW4XK85</accession>